<dbReference type="AlphaFoldDB" id="A0A918BSI0"/>
<evidence type="ECO:0000313" key="1">
    <source>
        <dbReference type="EMBL" id="GGQ85344.1"/>
    </source>
</evidence>
<reference evidence="1" key="1">
    <citation type="journal article" date="2014" name="Int. J. Syst. Evol. Microbiol.">
        <title>Complete genome sequence of Corynebacterium casei LMG S-19264T (=DSM 44701T), isolated from a smear-ripened cheese.</title>
        <authorList>
            <consortium name="US DOE Joint Genome Institute (JGI-PGF)"/>
            <person name="Walter F."/>
            <person name="Albersmeier A."/>
            <person name="Kalinowski J."/>
            <person name="Ruckert C."/>
        </authorList>
    </citation>
    <scope>NUCLEOTIDE SEQUENCE</scope>
    <source>
        <strain evidence="1">JCM 4403</strain>
    </source>
</reference>
<name>A0A918BSI0_9ACTN</name>
<sequence length="60" mass="6260">MPPIVSSTSASVPAVRTVILCSYDGQIRGGGTRGLGICIPREGIGRKGRTGLTMYPLGVW</sequence>
<keyword evidence="2" id="KW-1185">Reference proteome</keyword>
<organism evidence="1 2">
    <name type="scientific">Streptomyces pilosus</name>
    <dbReference type="NCBI Taxonomy" id="28893"/>
    <lineage>
        <taxon>Bacteria</taxon>
        <taxon>Bacillati</taxon>
        <taxon>Actinomycetota</taxon>
        <taxon>Actinomycetes</taxon>
        <taxon>Kitasatosporales</taxon>
        <taxon>Streptomycetaceae</taxon>
        <taxon>Streptomyces</taxon>
    </lineage>
</organism>
<accession>A0A918BSI0</accession>
<comment type="caution">
    <text evidence="1">The sequence shown here is derived from an EMBL/GenBank/DDBJ whole genome shotgun (WGS) entry which is preliminary data.</text>
</comment>
<proteinExistence type="predicted"/>
<dbReference type="EMBL" id="BMTU01000006">
    <property type="protein sequence ID" value="GGQ85344.1"/>
    <property type="molecule type" value="Genomic_DNA"/>
</dbReference>
<gene>
    <name evidence="1" type="ORF">GCM10010280_35320</name>
</gene>
<evidence type="ECO:0000313" key="2">
    <source>
        <dbReference type="Proteomes" id="UP000656732"/>
    </source>
</evidence>
<protein>
    <submittedName>
        <fullName evidence="1">Uncharacterized protein</fullName>
    </submittedName>
</protein>
<reference evidence="1" key="2">
    <citation type="submission" date="2020-09" db="EMBL/GenBank/DDBJ databases">
        <authorList>
            <person name="Sun Q."/>
            <person name="Ohkuma M."/>
        </authorList>
    </citation>
    <scope>NUCLEOTIDE SEQUENCE</scope>
    <source>
        <strain evidence="1">JCM 4403</strain>
    </source>
</reference>
<dbReference type="Proteomes" id="UP000656732">
    <property type="component" value="Unassembled WGS sequence"/>
</dbReference>